<dbReference type="InterPro" id="IPR052768">
    <property type="entry name" value="RBM25"/>
</dbReference>
<proteinExistence type="predicted"/>
<keyword evidence="6" id="KW-1185">Reference proteome</keyword>
<dbReference type="SUPFAM" id="SSF101233">
    <property type="entry name" value="PWI domain"/>
    <property type="match status" value="1"/>
</dbReference>
<feature type="compositionally biased region" description="Basic and acidic residues" evidence="3">
    <location>
        <begin position="523"/>
        <end position="583"/>
    </location>
</feature>
<feature type="region of interest" description="Disordered" evidence="3">
    <location>
        <begin position="322"/>
        <end position="770"/>
    </location>
</feature>
<dbReference type="SMART" id="SM00360">
    <property type="entry name" value="RRM"/>
    <property type="match status" value="1"/>
</dbReference>
<accession>A0ABM0K170</accession>
<evidence type="ECO:0000259" key="4">
    <source>
        <dbReference type="PROSITE" id="PS50102"/>
    </source>
</evidence>
<evidence type="ECO:0000313" key="8">
    <source>
        <dbReference type="RefSeq" id="XP_005106350.1"/>
    </source>
</evidence>
<organism evidence="6 7">
    <name type="scientific">Aplysia californica</name>
    <name type="common">California sea hare</name>
    <dbReference type="NCBI Taxonomy" id="6500"/>
    <lineage>
        <taxon>Eukaryota</taxon>
        <taxon>Metazoa</taxon>
        <taxon>Spiralia</taxon>
        <taxon>Lophotrochozoa</taxon>
        <taxon>Mollusca</taxon>
        <taxon>Gastropoda</taxon>
        <taxon>Heterobranchia</taxon>
        <taxon>Euthyneura</taxon>
        <taxon>Tectipleura</taxon>
        <taxon>Aplysiida</taxon>
        <taxon>Aplysioidea</taxon>
        <taxon>Aplysiidae</taxon>
        <taxon>Aplysia</taxon>
    </lineage>
</organism>
<dbReference type="InterPro" id="IPR012677">
    <property type="entry name" value="Nucleotide-bd_a/b_plait_sf"/>
</dbReference>
<evidence type="ECO:0000256" key="1">
    <source>
        <dbReference type="ARBA" id="ARBA00022664"/>
    </source>
</evidence>
<sequence>MSFPGRPPVGMPGGMPGMAPRMMPTQGYAFAPMPGMAGMNTMMPMQMGMMAPVTNSVSGMMMRPMVATPQVPVQPQQHMKQNKKLVPQEIPKSSSREEKPPVTTVFVGNISERAPDMMIKQMLQRCGNVLSWKRVQGASGKLQAFGFCEYEDPEATLRCIRLLNEWQISEKKLVVKVDAKTKTLLDEYRKKKNKTEGKETKKDSSETNGDKKEETEDGEVKKEKEEEKAESDVVEDLDEDTKREDRVASAGLEAIMREYAFELAKEPSKSSEAVVEKEKALPKKDKDLLMHSKDTDFQRVVKRRTGGFDDMEMEDEKREIINREINKFRDRHKDDDEDKDKDRDKERNLVREREIRRQEEKRQRERMDRMREQRERESTKERDRERERERERASARVSRSRSRSNSPAPSRSRRRSRSREMTSRDRSRERRKEREIEEEEEAYERRKLEKKLREKEAAYQERLKNWESRERKKSREHEKENEREDERKVEEAREGRRLKEFLEDYDDLRDDPKFYKGSALQRRQKEREKEKELDNRDRQREKEEFEEIKRKLFDEGHPDAETEVARMEREREEHLQPRLHLQELKAPNPPPPPPESESEDEPLVHERLQPERPRPESPKQQVHQPSRNSAPPLPPQLPPHMAGGGGGEHKPSPSLSTSPISTDSRISAPGLFMDESSQSSLPPTAGPTLSLAREDPLLAVRGKRLGPSVSPDSSSLPGVVPAADGKRKKLTVGDVFNQDDDDNGEPKKRKLVPLDYDEEKSTPTEKKTATAEEKRQKIKLLIESIPTAKDELYAFTVDWDIVDQSLMDKRIKPWVTKKIVEYIGEEEQSLTDFICQKVVARSTPQSIQNDVAMILDEEAEVFVVKMWRLLVYETEAKKLGLVK</sequence>
<dbReference type="RefSeq" id="XP_005106349.1">
    <property type="nucleotide sequence ID" value="XM_005106292.3"/>
</dbReference>
<dbReference type="GeneID" id="101854819"/>
<feature type="compositionally biased region" description="Basic and acidic residues" evidence="3">
    <location>
        <begin position="759"/>
        <end position="770"/>
    </location>
</feature>
<dbReference type="InterPro" id="IPR035979">
    <property type="entry name" value="RBD_domain_sf"/>
</dbReference>
<protein>
    <submittedName>
        <fullName evidence="7 8">RNA-binding protein 25 isoform X1</fullName>
    </submittedName>
</protein>
<feature type="compositionally biased region" description="Basic and acidic residues" evidence="3">
    <location>
        <begin position="322"/>
        <end position="394"/>
    </location>
</feature>
<dbReference type="Proteomes" id="UP000694888">
    <property type="component" value="Unplaced"/>
</dbReference>
<dbReference type="Gene3D" id="3.30.70.330">
    <property type="match status" value="1"/>
</dbReference>
<evidence type="ECO:0000313" key="6">
    <source>
        <dbReference type="Proteomes" id="UP000694888"/>
    </source>
</evidence>
<dbReference type="InterPro" id="IPR034268">
    <property type="entry name" value="RBM25_RRM"/>
</dbReference>
<dbReference type="CDD" id="cd12446">
    <property type="entry name" value="RRM_RBM25"/>
    <property type="match status" value="1"/>
</dbReference>
<dbReference type="Pfam" id="PF01480">
    <property type="entry name" value="PWI"/>
    <property type="match status" value="1"/>
</dbReference>
<dbReference type="PROSITE" id="PS51025">
    <property type="entry name" value="PWI"/>
    <property type="match status" value="1"/>
</dbReference>
<keyword evidence="1" id="KW-0507">mRNA processing</keyword>
<reference evidence="7 8" key="1">
    <citation type="submission" date="2025-05" db="UniProtKB">
        <authorList>
            <consortium name="RefSeq"/>
        </authorList>
    </citation>
    <scope>IDENTIFICATION</scope>
</reference>
<keyword evidence="2" id="KW-0694">RNA-binding</keyword>
<feature type="region of interest" description="Disordered" evidence="3">
    <location>
        <begin position="191"/>
        <end position="245"/>
    </location>
</feature>
<dbReference type="PANTHER" id="PTHR18806">
    <property type="entry name" value="RBM25 PROTEIN"/>
    <property type="match status" value="1"/>
</dbReference>
<dbReference type="InterPro" id="IPR000504">
    <property type="entry name" value="RRM_dom"/>
</dbReference>
<dbReference type="Gene3D" id="1.20.1390.10">
    <property type="entry name" value="PWI domain"/>
    <property type="match status" value="1"/>
</dbReference>
<dbReference type="RefSeq" id="XP_005106350.1">
    <property type="nucleotide sequence ID" value="XM_005106293.3"/>
</dbReference>
<feature type="domain" description="RRM" evidence="4">
    <location>
        <begin position="103"/>
        <end position="180"/>
    </location>
</feature>
<dbReference type="Pfam" id="PF00076">
    <property type="entry name" value="RRM_1"/>
    <property type="match status" value="1"/>
</dbReference>
<feature type="compositionally biased region" description="Basic and acidic residues" evidence="3">
    <location>
        <begin position="602"/>
        <end position="617"/>
    </location>
</feature>
<evidence type="ECO:0000256" key="3">
    <source>
        <dbReference type="SAM" id="MobiDB-lite"/>
    </source>
</evidence>
<feature type="domain" description="PWI" evidence="5">
    <location>
        <begin position="790"/>
        <end position="883"/>
    </location>
</feature>
<feature type="compositionally biased region" description="Low complexity" evidence="3">
    <location>
        <begin position="652"/>
        <end position="664"/>
    </location>
</feature>
<feature type="compositionally biased region" description="Basic and acidic residues" evidence="3">
    <location>
        <begin position="191"/>
        <end position="231"/>
    </location>
</feature>
<feature type="compositionally biased region" description="Basic and acidic residues" evidence="3">
    <location>
        <begin position="418"/>
        <end position="435"/>
    </location>
</feature>
<evidence type="ECO:0000259" key="5">
    <source>
        <dbReference type="PROSITE" id="PS51025"/>
    </source>
</evidence>
<evidence type="ECO:0000256" key="2">
    <source>
        <dbReference type="PROSITE-ProRule" id="PRU00176"/>
    </source>
</evidence>
<evidence type="ECO:0000313" key="7">
    <source>
        <dbReference type="RefSeq" id="XP_005106349.1"/>
    </source>
</evidence>
<feature type="compositionally biased region" description="Basic and acidic residues" evidence="3">
    <location>
        <begin position="443"/>
        <end position="502"/>
    </location>
</feature>
<gene>
    <name evidence="7 8" type="primary">LOC101854819</name>
</gene>
<feature type="compositionally biased region" description="Polar residues" evidence="3">
    <location>
        <begin position="618"/>
        <end position="629"/>
    </location>
</feature>
<name>A0ABM0K170_APLCA</name>
<dbReference type="SUPFAM" id="SSF54928">
    <property type="entry name" value="RNA-binding domain, RBD"/>
    <property type="match status" value="1"/>
</dbReference>
<dbReference type="InterPro" id="IPR036483">
    <property type="entry name" value="PWI_dom_sf"/>
</dbReference>
<dbReference type="SMART" id="SM00311">
    <property type="entry name" value="PWI"/>
    <property type="match status" value="1"/>
</dbReference>
<dbReference type="PANTHER" id="PTHR18806:SF4">
    <property type="entry name" value="RNA-BINDING PROTEIN 25"/>
    <property type="match status" value="1"/>
</dbReference>
<dbReference type="InterPro" id="IPR002483">
    <property type="entry name" value="PWI_dom"/>
</dbReference>
<dbReference type="PROSITE" id="PS50102">
    <property type="entry name" value="RRM"/>
    <property type="match status" value="1"/>
</dbReference>